<dbReference type="PANTHER" id="PTHR13162:SF8">
    <property type="entry name" value="CCR4-NOT TRANSCRIPTION COMPLEX SUBUNIT 1"/>
    <property type="match status" value="1"/>
</dbReference>
<sequence>MQTTSVRNDGGESTGITLLDYVPLADGNLLHMLQPERATNLIFTWLEIVAHRELVDQTLGQEGGWPTGQRRDALLCPSHPTSRQSPIQRRVDDECSSVHLHHGSEDTASDRDAAERNNGSAHSTDGHYLLASYQRIIVCLPPICQMSSGYLIAPGHCLLLNCMANQLRYPNSHTYYFSNTLLCLFAEQSKERMKELISRVLMESGA</sequence>
<accession>A0A5K3G284</accession>
<feature type="domain" description="CCR4-Not complex component Not1 C-terminal" evidence="2">
    <location>
        <begin position="158"/>
        <end position="203"/>
    </location>
</feature>
<dbReference type="PANTHER" id="PTHR13162">
    <property type="entry name" value="CCR4-NOT TRANSCRIPTION COMPLEX"/>
    <property type="match status" value="1"/>
</dbReference>
<dbReference type="GO" id="GO:0000288">
    <property type="term" value="P:nuclear-transcribed mRNA catabolic process, deadenylation-dependent decay"/>
    <property type="evidence" value="ECO:0007669"/>
    <property type="project" value="TreeGrafter"/>
</dbReference>
<feature type="compositionally biased region" description="Basic and acidic residues" evidence="1">
    <location>
        <begin position="102"/>
        <end position="115"/>
    </location>
</feature>
<dbReference type="WBParaSite" id="MCU_014270-RA">
    <property type="protein sequence ID" value="MCU_014270-RA"/>
    <property type="gene ID" value="MCU_014270"/>
</dbReference>
<reference evidence="3" key="1">
    <citation type="submission" date="2019-11" db="UniProtKB">
        <authorList>
            <consortium name="WormBaseParasite"/>
        </authorList>
    </citation>
    <scope>IDENTIFICATION</scope>
</reference>
<proteinExistence type="predicted"/>
<dbReference type="InterPro" id="IPR007196">
    <property type="entry name" value="CCR4-Not_Not1_C"/>
</dbReference>
<protein>
    <submittedName>
        <fullName evidence="3">Not1 domain-containing protein</fullName>
    </submittedName>
</protein>
<evidence type="ECO:0000259" key="2">
    <source>
        <dbReference type="Pfam" id="PF04054"/>
    </source>
</evidence>
<dbReference type="AlphaFoldDB" id="A0A5K3G284"/>
<dbReference type="InterPro" id="IPR040398">
    <property type="entry name" value="Not1"/>
</dbReference>
<evidence type="ECO:0000313" key="3">
    <source>
        <dbReference type="WBParaSite" id="MCU_014270-RA"/>
    </source>
</evidence>
<dbReference type="GO" id="GO:0030015">
    <property type="term" value="C:CCR4-NOT core complex"/>
    <property type="evidence" value="ECO:0007669"/>
    <property type="project" value="InterPro"/>
</dbReference>
<dbReference type="Pfam" id="PF04054">
    <property type="entry name" value="Not1"/>
    <property type="match status" value="1"/>
</dbReference>
<organism evidence="3">
    <name type="scientific">Mesocestoides corti</name>
    <name type="common">Flatworm</name>
    <dbReference type="NCBI Taxonomy" id="53468"/>
    <lineage>
        <taxon>Eukaryota</taxon>
        <taxon>Metazoa</taxon>
        <taxon>Spiralia</taxon>
        <taxon>Lophotrochozoa</taxon>
        <taxon>Platyhelminthes</taxon>
        <taxon>Cestoda</taxon>
        <taxon>Eucestoda</taxon>
        <taxon>Cyclophyllidea</taxon>
        <taxon>Mesocestoididae</taxon>
        <taxon>Mesocestoides</taxon>
    </lineage>
</organism>
<dbReference type="GO" id="GO:0017148">
    <property type="term" value="P:negative regulation of translation"/>
    <property type="evidence" value="ECO:0007669"/>
    <property type="project" value="InterPro"/>
</dbReference>
<dbReference type="GO" id="GO:0000932">
    <property type="term" value="C:P-body"/>
    <property type="evidence" value="ECO:0007669"/>
    <property type="project" value="TreeGrafter"/>
</dbReference>
<evidence type="ECO:0000256" key="1">
    <source>
        <dbReference type="SAM" id="MobiDB-lite"/>
    </source>
</evidence>
<name>A0A5K3G284_MESCO</name>
<dbReference type="Gene3D" id="1.25.40.800">
    <property type="match status" value="1"/>
</dbReference>
<feature type="region of interest" description="Disordered" evidence="1">
    <location>
        <begin position="60"/>
        <end position="121"/>
    </location>
</feature>
<dbReference type="GO" id="GO:0060090">
    <property type="term" value="F:molecular adaptor activity"/>
    <property type="evidence" value="ECO:0007669"/>
    <property type="project" value="TreeGrafter"/>
</dbReference>